<dbReference type="PANTHER" id="PTHR14428:SF5">
    <property type="entry name" value="NUCLEOLAR COMPLEX PROTEIN 3 HOMOLOG"/>
    <property type="match status" value="1"/>
</dbReference>
<feature type="coiled-coil region" evidence="1">
    <location>
        <begin position="465"/>
        <end position="492"/>
    </location>
</feature>
<name>A0A183IZP9_9BILA</name>
<feature type="domain" description="Nucleolar complex-associated protein 3 N-terminal" evidence="3">
    <location>
        <begin position="226"/>
        <end position="320"/>
    </location>
</feature>
<dbReference type="Proteomes" id="UP000270296">
    <property type="component" value="Unassembled WGS sequence"/>
</dbReference>
<dbReference type="GO" id="GO:0006270">
    <property type="term" value="P:DNA replication initiation"/>
    <property type="evidence" value="ECO:0007669"/>
    <property type="project" value="TreeGrafter"/>
</dbReference>
<reference evidence="4 5" key="2">
    <citation type="submission" date="2018-11" db="EMBL/GenBank/DDBJ databases">
        <authorList>
            <consortium name="Pathogen Informatics"/>
        </authorList>
    </citation>
    <scope>NUCLEOTIDE SEQUENCE [LARGE SCALE GENOMIC DNA]</scope>
</reference>
<organism evidence="6">
    <name type="scientific">Soboliphyme baturini</name>
    <dbReference type="NCBI Taxonomy" id="241478"/>
    <lineage>
        <taxon>Eukaryota</taxon>
        <taxon>Metazoa</taxon>
        <taxon>Ecdysozoa</taxon>
        <taxon>Nematoda</taxon>
        <taxon>Enoplea</taxon>
        <taxon>Dorylaimia</taxon>
        <taxon>Dioctophymatida</taxon>
        <taxon>Dioctophymatoidea</taxon>
        <taxon>Soboliphymatidae</taxon>
        <taxon>Soboliphyme</taxon>
    </lineage>
</organism>
<dbReference type="InterPro" id="IPR016903">
    <property type="entry name" value="Nucleolar_cplx-assoc_3"/>
</dbReference>
<dbReference type="WBParaSite" id="SBAD_0000942401-mRNA-1">
    <property type="protein sequence ID" value="SBAD_0000942401-mRNA-1"/>
    <property type="gene ID" value="SBAD_0000942401"/>
</dbReference>
<dbReference type="PANTHER" id="PTHR14428">
    <property type="entry name" value="NUCLEOLAR COMPLEX PROTEIN 3"/>
    <property type="match status" value="1"/>
</dbReference>
<dbReference type="GO" id="GO:0003682">
    <property type="term" value="F:chromatin binding"/>
    <property type="evidence" value="ECO:0007669"/>
    <property type="project" value="TreeGrafter"/>
</dbReference>
<dbReference type="OrthoDB" id="10263597at2759"/>
<evidence type="ECO:0000259" key="3">
    <source>
        <dbReference type="Pfam" id="PF07540"/>
    </source>
</evidence>
<protein>
    <submittedName>
        <fullName evidence="6">NOC3p domain-containing protein</fullName>
    </submittedName>
</protein>
<evidence type="ECO:0000256" key="1">
    <source>
        <dbReference type="SAM" id="Coils"/>
    </source>
</evidence>
<dbReference type="AlphaFoldDB" id="A0A183IZP9"/>
<feature type="region of interest" description="Disordered" evidence="2">
    <location>
        <begin position="168"/>
        <end position="207"/>
    </location>
</feature>
<keyword evidence="5" id="KW-1185">Reference proteome</keyword>
<dbReference type="SUPFAM" id="SSF48371">
    <property type="entry name" value="ARM repeat"/>
    <property type="match status" value="1"/>
</dbReference>
<evidence type="ECO:0000313" key="5">
    <source>
        <dbReference type="Proteomes" id="UP000270296"/>
    </source>
</evidence>
<dbReference type="InterPro" id="IPR016024">
    <property type="entry name" value="ARM-type_fold"/>
</dbReference>
<dbReference type="InterPro" id="IPR011501">
    <property type="entry name" value="Noc3_N"/>
</dbReference>
<feature type="compositionally biased region" description="Basic and acidic residues" evidence="2">
    <location>
        <begin position="182"/>
        <end position="202"/>
    </location>
</feature>
<dbReference type="GO" id="GO:0005730">
    <property type="term" value="C:nucleolus"/>
    <property type="evidence" value="ECO:0007669"/>
    <property type="project" value="TreeGrafter"/>
</dbReference>
<keyword evidence="1" id="KW-0175">Coiled coil</keyword>
<accession>A0A183IZP9</accession>
<dbReference type="EMBL" id="UZAM01012318">
    <property type="protein sequence ID" value="VDP21187.1"/>
    <property type="molecule type" value="Genomic_DNA"/>
</dbReference>
<proteinExistence type="predicted"/>
<evidence type="ECO:0000313" key="6">
    <source>
        <dbReference type="WBParaSite" id="SBAD_0000942401-mRNA-1"/>
    </source>
</evidence>
<evidence type="ECO:0000256" key="2">
    <source>
        <dbReference type="SAM" id="MobiDB-lite"/>
    </source>
</evidence>
<gene>
    <name evidence="4" type="ORF">SBAD_LOCUS9097</name>
</gene>
<evidence type="ECO:0000313" key="4">
    <source>
        <dbReference type="EMBL" id="VDP21187.1"/>
    </source>
</evidence>
<dbReference type="Pfam" id="PF07540">
    <property type="entry name" value="NOC3p"/>
    <property type="match status" value="1"/>
</dbReference>
<reference evidence="6" key="1">
    <citation type="submission" date="2016-06" db="UniProtKB">
        <authorList>
            <consortium name="WormBaseParasite"/>
        </authorList>
    </citation>
    <scope>IDENTIFICATION</scope>
</reference>
<sequence>MKHRPEKKRKRTKLHIEIEKSALNRLPKRERRLSKKERQVRRIAFRTAKLSQIARDQIRLAAELEEGRVRNDLTFDVLHDMADSKKLAELSTEQLPKLSCSKIWTTEKVKEENSSFVSTDTLSTAALSAKQENFEIIRRAPIGSSMKLLLPIKTISGKVIPVMRTVISDNGEDSPDQLNQQEDERKGIDGITEEEKMNDHQTSRLSRPETIPELFAERHRLLTGFKNKIASACNSVIVNPEQSLNRLKEVLAYAAGVSDPLVKLTVQKLALVSLEEVFVDIVPQYKIREITEKEKVQKISKETKELWAYEENLLNKYKKYLQIMEQIVKGQKSRLKDFRVHSSKLCLTAVECYGRLLAHHPFFNYRDGIIIVLVPLMTSKDDQVRRKCCEIFEHIFDTDISGEISLEAVRAINRFARKNTRMLHPDMLYTLLKLKITHIEKSSTESIKEKINRRKRMMRMMSRNERKHYKRVELLKRELEEAEVETKESTVLQNHTKIITSVFHVYFRLLRQMSRSKLLLPVLEGLSKFAHLIGIEFFDDIISLLYEIATATVRFYL</sequence>